<evidence type="ECO:0000256" key="2">
    <source>
        <dbReference type="ARBA" id="ARBA00023140"/>
    </source>
</evidence>
<dbReference type="InterPro" id="IPR000873">
    <property type="entry name" value="AMP-dep_synth/lig_dom"/>
</dbReference>
<accession>A0A1A9WMZ0</accession>
<dbReference type="InterPro" id="IPR025110">
    <property type="entry name" value="AMP-bd_C"/>
</dbReference>
<feature type="domain" description="AMP-binding enzyme C-terminal" evidence="4">
    <location>
        <begin position="236"/>
        <end position="315"/>
    </location>
</feature>
<reference evidence="5" key="2">
    <citation type="submission" date="2020-05" db="UniProtKB">
        <authorList>
            <consortium name="EnsemblMetazoa"/>
        </authorList>
    </citation>
    <scope>IDENTIFICATION</scope>
    <source>
        <strain evidence="5">IAEA</strain>
    </source>
</reference>
<comment type="subcellular location">
    <subcellularLocation>
        <location evidence="1">Peroxisome</location>
    </subcellularLocation>
</comment>
<proteinExistence type="predicted"/>
<evidence type="ECO:0008006" key="7">
    <source>
        <dbReference type="Google" id="ProtNLM"/>
    </source>
</evidence>
<dbReference type="EnsemblMetazoa" id="GBRI025546-RA">
    <property type="protein sequence ID" value="GBRI025546-PA"/>
    <property type="gene ID" value="GBRI025546"/>
</dbReference>
<evidence type="ECO:0000259" key="3">
    <source>
        <dbReference type="Pfam" id="PF00501"/>
    </source>
</evidence>
<dbReference type="PANTHER" id="PTHR24096:SF353">
    <property type="entry name" value="GH16244P-RELATED"/>
    <property type="match status" value="1"/>
</dbReference>
<evidence type="ECO:0000313" key="6">
    <source>
        <dbReference type="Proteomes" id="UP000091820"/>
    </source>
</evidence>
<keyword evidence="2" id="KW-0576">Peroxisome</keyword>
<dbReference type="VEuPathDB" id="VectorBase:GBRI025546"/>
<dbReference type="Pfam" id="PF13193">
    <property type="entry name" value="AMP-binding_C"/>
    <property type="match status" value="1"/>
</dbReference>
<dbReference type="Proteomes" id="UP000091820">
    <property type="component" value="Unassembled WGS sequence"/>
</dbReference>
<dbReference type="GO" id="GO:0004467">
    <property type="term" value="F:long-chain fatty acid-CoA ligase activity"/>
    <property type="evidence" value="ECO:0007669"/>
    <property type="project" value="TreeGrafter"/>
</dbReference>
<dbReference type="Gene3D" id="3.30.300.30">
    <property type="match status" value="1"/>
</dbReference>
<dbReference type="PANTHER" id="PTHR24096">
    <property type="entry name" value="LONG-CHAIN-FATTY-ACID--COA LIGASE"/>
    <property type="match status" value="1"/>
</dbReference>
<keyword evidence="6" id="KW-1185">Reference proteome</keyword>
<dbReference type="InterPro" id="IPR045851">
    <property type="entry name" value="AMP-bd_C_sf"/>
</dbReference>
<dbReference type="Gene3D" id="3.40.50.12780">
    <property type="entry name" value="N-terminal domain of ligase-like"/>
    <property type="match status" value="1"/>
</dbReference>
<name>A0A1A9WMZ0_9MUSC</name>
<sequence length="329" mass="37569">MFRISTNQTFTADSIGFTFSSTYWMSGLFLLKETLLKGGLRIITNQPFSPEYLLQLVERYKITHIMANPSQMAELCLTSNHLAGIAKHLNSIETLICTGSKVLPIIAKKMLEVLKSDHHYQRFLIAYGFSEMNGILSYNYSGQLDTEGLLAPNLQVRIVDKNHNLLGPNEEGEVQVLSPYKWLGYLNNPTATEKCLTDNWYRTGDIGYFDEEGRLHICSRTGDVFKSNNIQIYPEKVENILMKLKGIKECCVFGQPDVIKTHLVACAIVKTNDFESKDLNEAHIYRYIEEELPPVYHLKGGIYFLEQLPRTGSGKLLRRKVMEMLQKKL</sequence>
<dbReference type="GO" id="GO:0005777">
    <property type="term" value="C:peroxisome"/>
    <property type="evidence" value="ECO:0007669"/>
    <property type="project" value="UniProtKB-SubCell"/>
</dbReference>
<protein>
    <recommendedName>
        <fullName evidence="7">AMP-dependent synthetase/ligase domain-containing protein</fullName>
    </recommendedName>
</protein>
<dbReference type="Pfam" id="PF00501">
    <property type="entry name" value="AMP-binding"/>
    <property type="match status" value="1"/>
</dbReference>
<dbReference type="STRING" id="37001.A0A1A9WMZ0"/>
<feature type="domain" description="AMP-dependent synthetase/ligase" evidence="3">
    <location>
        <begin position="12"/>
        <end position="186"/>
    </location>
</feature>
<evidence type="ECO:0000259" key="4">
    <source>
        <dbReference type="Pfam" id="PF13193"/>
    </source>
</evidence>
<dbReference type="AlphaFoldDB" id="A0A1A9WMZ0"/>
<dbReference type="SUPFAM" id="SSF56801">
    <property type="entry name" value="Acetyl-CoA synthetase-like"/>
    <property type="match status" value="1"/>
</dbReference>
<dbReference type="GO" id="GO:0046949">
    <property type="term" value="P:fatty-acyl-CoA biosynthetic process"/>
    <property type="evidence" value="ECO:0007669"/>
    <property type="project" value="TreeGrafter"/>
</dbReference>
<evidence type="ECO:0000256" key="1">
    <source>
        <dbReference type="ARBA" id="ARBA00004275"/>
    </source>
</evidence>
<reference evidence="6" key="1">
    <citation type="submission" date="2014-03" db="EMBL/GenBank/DDBJ databases">
        <authorList>
            <person name="Aksoy S."/>
            <person name="Warren W."/>
            <person name="Wilson R.K."/>
        </authorList>
    </citation>
    <scope>NUCLEOTIDE SEQUENCE [LARGE SCALE GENOMIC DNA]</scope>
    <source>
        <strain evidence="6">IAEA</strain>
    </source>
</reference>
<dbReference type="InterPro" id="IPR042099">
    <property type="entry name" value="ANL_N_sf"/>
</dbReference>
<organism evidence="5 6">
    <name type="scientific">Glossina brevipalpis</name>
    <dbReference type="NCBI Taxonomy" id="37001"/>
    <lineage>
        <taxon>Eukaryota</taxon>
        <taxon>Metazoa</taxon>
        <taxon>Ecdysozoa</taxon>
        <taxon>Arthropoda</taxon>
        <taxon>Hexapoda</taxon>
        <taxon>Insecta</taxon>
        <taxon>Pterygota</taxon>
        <taxon>Neoptera</taxon>
        <taxon>Endopterygota</taxon>
        <taxon>Diptera</taxon>
        <taxon>Brachycera</taxon>
        <taxon>Muscomorpha</taxon>
        <taxon>Hippoboscoidea</taxon>
        <taxon>Glossinidae</taxon>
        <taxon>Glossina</taxon>
    </lineage>
</organism>
<evidence type="ECO:0000313" key="5">
    <source>
        <dbReference type="EnsemblMetazoa" id="GBRI025546-PA"/>
    </source>
</evidence>